<gene>
    <name evidence="2" type="ORF">AB205_0102140</name>
</gene>
<protein>
    <submittedName>
        <fullName evidence="2">Uncharacterized protein</fullName>
    </submittedName>
</protein>
<proteinExistence type="predicted"/>
<reference evidence="3" key="1">
    <citation type="journal article" date="2017" name="Nat. Commun.">
        <title>The North American bullfrog draft genome provides insight into hormonal regulation of long noncoding RNA.</title>
        <authorList>
            <person name="Hammond S.A."/>
            <person name="Warren R.L."/>
            <person name="Vandervalk B.P."/>
            <person name="Kucuk E."/>
            <person name="Khan H."/>
            <person name="Gibb E.A."/>
            <person name="Pandoh P."/>
            <person name="Kirk H."/>
            <person name="Zhao Y."/>
            <person name="Jones M."/>
            <person name="Mungall A.J."/>
            <person name="Coope R."/>
            <person name="Pleasance S."/>
            <person name="Moore R.A."/>
            <person name="Holt R.A."/>
            <person name="Round J.M."/>
            <person name="Ohora S."/>
            <person name="Walle B.V."/>
            <person name="Veldhoen N."/>
            <person name="Helbing C.C."/>
            <person name="Birol I."/>
        </authorList>
    </citation>
    <scope>NUCLEOTIDE SEQUENCE [LARGE SCALE GENOMIC DNA]</scope>
</reference>
<dbReference type="AlphaFoldDB" id="A0A2G9RVH6"/>
<accession>A0A2G9RVH6</accession>
<keyword evidence="3" id="KW-1185">Reference proteome</keyword>
<dbReference type="EMBL" id="KV930309">
    <property type="protein sequence ID" value="PIO31918.1"/>
    <property type="molecule type" value="Genomic_DNA"/>
</dbReference>
<feature type="coiled-coil region" evidence="1">
    <location>
        <begin position="20"/>
        <end position="59"/>
    </location>
</feature>
<keyword evidence="1" id="KW-0175">Coiled coil</keyword>
<dbReference type="Proteomes" id="UP000228934">
    <property type="component" value="Unassembled WGS sequence"/>
</dbReference>
<organism evidence="2 3">
    <name type="scientific">Aquarana catesbeiana</name>
    <name type="common">American bullfrog</name>
    <name type="synonym">Rana catesbeiana</name>
    <dbReference type="NCBI Taxonomy" id="8400"/>
    <lineage>
        <taxon>Eukaryota</taxon>
        <taxon>Metazoa</taxon>
        <taxon>Chordata</taxon>
        <taxon>Craniata</taxon>
        <taxon>Vertebrata</taxon>
        <taxon>Euteleostomi</taxon>
        <taxon>Amphibia</taxon>
        <taxon>Batrachia</taxon>
        <taxon>Anura</taxon>
        <taxon>Neobatrachia</taxon>
        <taxon>Ranoidea</taxon>
        <taxon>Ranidae</taxon>
        <taxon>Aquarana</taxon>
    </lineage>
</organism>
<name>A0A2G9RVH6_AQUCT</name>
<sequence>MAKEAQVKVAEVEGEKVDNKTKLEATLQEEEAIRKEKEMDRLAEVAKESLQTAAKAEAQAAAELEPAQMASASGAEVAPSAADQAEVLIDAAPVLEGIKHSVTDYGEVV</sequence>
<evidence type="ECO:0000313" key="2">
    <source>
        <dbReference type="EMBL" id="PIO31918.1"/>
    </source>
</evidence>
<evidence type="ECO:0000313" key="3">
    <source>
        <dbReference type="Proteomes" id="UP000228934"/>
    </source>
</evidence>
<evidence type="ECO:0000256" key="1">
    <source>
        <dbReference type="SAM" id="Coils"/>
    </source>
</evidence>